<name>A0A3M0K614_HIRRU</name>
<sequence>MRTCEQNSPANTKDGKEGGRDSPGTGVEIPLQPMLQTVVQQVFPLKPVEDHGVVEFHLQPIENAMLYQVNCYNGSQWLEKFREEKKENEKTLPPEEMFVDGK</sequence>
<proteinExistence type="predicted"/>
<dbReference type="EMBL" id="QRBI01000120">
    <property type="protein sequence ID" value="RMC06744.1"/>
    <property type="molecule type" value="Genomic_DNA"/>
</dbReference>
<gene>
    <name evidence="2" type="ORF">DUI87_16190</name>
</gene>
<evidence type="ECO:0000256" key="1">
    <source>
        <dbReference type="SAM" id="MobiDB-lite"/>
    </source>
</evidence>
<comment type="caution">
    <text evidence="2">The sequence shown here is derived from an EMBL/GenBank/DDBJ whole genome shotgun (WGS) entry which is preliminary data.</text>
</comment>
<keyword evidence="3" id="KW-1185">Reference proteome</keyword>
<dbReference type="Proteomes" id="UP000269221">
    <property type="component" value="Unassembled WGS sequence"/>
</dbReference>
<reference evidence="2 3" key="1">
    <citation type="submission" date="2018-07" db="EMBL/GenBank/DDBJ databases">
        <title>A high quality draft genome assembly of the barn swallow (H. rustica rustica).</title>
        <authorList>
            <person name="Formenti G."/>
            <person name="Chiara M."/>
            <person name="Poveda L."/>
            <person name="Francoijs K.-J."/>
            <person name="Bonisoli-Alquati A."/>
            <person name="Canova L."/>
            <person name="Gianfranceschi L."/>
            <person name="Horner D.S."/>
            <person name="Saino N."/>
        </authorList>
    </citation>
    <scope>NUCLEOTIDE SEQUENCE [LARGE SCALE GENOMIC DNA]</scope>
    <source>
        <strain evidence="2">Chelidonia</strain>
        <tissue evidence="2">Blood</tissue>
    </source>
</reference>
<organism evidence="2 3">
    <name type="scientific">Hirundo rustica rustica</name>
    <dbReference type="NCBI Taxonomy" id="333673"/>
    <lineage>
        <taxon>Eukaryota</taxon>
        <taxon>Metazoa</taxon>
        <taxon>Chordata</taxon>
        <taxon>Craniata</taxon>
        <taxon>Vertebrata</taxon>
        <taxon>Euteleostomi</taxon>
        <taxon>Archelosauria</taxon>
        <taxon>Archosauria</taxon>
        <taxon>Dinosauria</taxon>
        <taxon>Saurischia</taxon>
        <taxon>Theropoda</taxon>
        <taxon>Coelurosauria</taxon>
        <taxon>Aves</taxon>
        <taxon>Neognathae</taxon>
        <taxon>Neoaves</taxon>
        <taxon>Telluraves</taxon>
        <taxon>Australaves</taxon>
        <taxon>Passeriformes</taxon>
        <taxon>Sylvioidea</taxon>
        <taxon>Hirundinidae</taxon>
        <taxon>Hirundo</taxon>
    </lineage>
</organism>
<protein>
    <submittedName>
        <fullName evidence="2">Uncharacterized protein</fullName>
    </submittedName>
</protein>
<feature type="compositionally biased region" description="Polar residues" evidence="1">
    <location>
        <begin position="1"/>
        <end position="11"/>
    </location>
</feature>
<feature type="region of interest" description="Disordered" evidence="1">
    <location>
        <begin position="1"/>
        <end position="28"/>
    </location>
</feature>
<evidence type="ECO:0000313" key="2">
    <source>
        <dbReference type="EMBL" id="RMC06744.1"/>
    </source>
</evidence>
<dbReference type="OrthoDB" id="9219298at2759"/>
<evidence type="ECO:0000313" key="3">
    <source>
        <dbReference type="Proteomes" id="UP000269221"/>
    </source>
</evidence>
<accession>A0A3M0K614</accession>
<dbReference type="AlphaFoldDB" id="A0A3M0K614"/>